<dbReference type="Proteomes" id="UP000037247">
    <property type="component" value="Unassembled WGS sequence"/>
</dbReference>
<dbReference type="Gene3D" id="2.60.200.40">
    <property type="match status" value="1"/>
</dbReference>
<sequence>MTQSAGQRRGFAILSLASGALGVVIAIVSAGKQFPVGLIALVLLLVAAGLAVDGLFNIGNRRLAELVIAVILAVVAIVIVVLRSWWLLIGTLVVIALFAIAIAAASRAFRVSVPLPVVAPPSAPVLIYNRRSGDGKADRLHLADEAERRGYRTIELVKGDDLRALAEGAIADGADALAMAGGDGSQAVVADVAATHDLPYACIPSGTRNHFALDLGVDRDDAVGALDSFVEGGERRVDLGVVNGQVFVNNVSLGVYGEAVQRESYRNAKAKTLLDVASQVLGPNADQPSVSWHDPNGTEHESVAAIMVSNNQYRLGHIIGSGTRPSIEDGLLGVAVIADPTSRPGSTRLQHLWSEWVAPTFEIDSDTDLNAGIDGEAATLTAPVRFEIRHQVLRARIARQHPGASPSADVPDGALDSVRALFRIALGQPVHVATHQAA</sequence>
<dbReference type="PROSITE" id="PS50146">
    <property type="entry name" value="DAGK"/>
    <property type="match status" value="1"/>
</dbReference>
<dbReference type="GO" id="GO:0016301">
    <property type="term" value="F:kinase activity"/>
    <property type="evidence" value="ECO:0007669"/>
    <property type="project" value="UniProtKB-KW"/>
</dbReference>
<dbReference type="EMBL" id="LDTZ01000016">
    <property type="protein sequence ID" value="KNA91340.1"/>
    <property type="molecule type" value="Genomic_DNA"/>
</dbReference>
<proteinExistence type="predicted"/>
<reference evidence="3 4" key="1">
    <citation type="submission" date="2015-05" db="EMBL/GenBank/DDBJ databases">
        <title>Draft genome sequence of the bacterium Gordonia jacobaea a new member of the Gordonia genus.</title>
        <authorList>
            <person name="Jimenez-Galisteo G."/>
            <person name="Dominguez A."/>
            <person name="Munoz E."/>
            <person name="Vinas M."/>
        </authorList>
    </citation>
    <scope>NUCLEOTIDE SEQUENCE [LARGE SCALE GENOMIC DNA]</scope>
    <source>
        <strain evidence="4">mv1</strain>
    </source>
</reference>
<dbReference type="InterPro" id="IPR001206">
    <property type="entry name" value="Diacylglycerol_kinase_cat_dom"/>
</dbReference>
<keyword evidence="1" id="KW-0812">Transmembrane</keyword>
<organism evidence="3 4">
    <name type="scientific">Gordonia jacobaea</name>
    <dbReference type="NCBI Taxonomy" id="122202"/>
    <lineage>
        <taxon>Bacteria</taxon>
        <taxon>Bacillati</taxon>
        <taxon>Actinomycetota</taxon>
        <taxon>Actinomycetes</taxon>
        <taxon>Mycobacteriales</taxon>
        <taxon>Gordoniaceae</taxon>
        <taxon>Gordonia</taxon>
    </lineage>
</organism>
<keyword evidence="3" id="KW-0418">Kinase</keyword>
<dbReference type="InterPro" id="IPR016064">
    <property type="entry name" value="NAD/diacylglycerol_kinase_sf"/>
</dbReference>
<dbReference type="Pfam" id="PF00781">
    <property type="entry name" value="DAGK_cat"/>
    <property type="match status" value="1"/>
</dbReference>
<evidence type="ECO:0000256" key="1">
    <source>
        <dbReference type="SAM" id="Phobius"/>
    </source>
</evidence>
<feature type="transmembrane region" description="Helical" evidence="1">
    <location>
        <begin position="63"/>
        <end position="81"/>
    </location>
</feature>
<dbReference type="Gene3D" id="3.40.50.10330">
    <property type="entry name" value="Probable inorganic polyphosphate/atp-NAD kinase, domain 1"/>
    <property type="match status" value="1"/>
</dbReference>
<feature type="transmembrane region" description="Helical" evidence="1">
    <location>
        <begin position="87"/>
        <end position="105"/>
    </location>
</feature>
<keyword evidence="3" id="KW-0808">Transferase</keyword>
<dbReference type="SUPFAM" id="SSF111331">
    <property type="entry name" value="NAD kinase/diacylglycerol kinase-like"/>
    <property type="match status" value="1"/>
</dbReference>
<gene>
    <name evidence="3" type="ORF">ABW18_08960</name>
</gene>
<evidence type="ECO:0000313" key="3">
    <source>
        <dbReference type="EMBL" id="KNA91340.1"/>
    </source>
</evidence>
<feature type="domain" description="DAGKc" evidence="2">
    <location>
        <begin position="119"/>
        <end position="246"/>
    </location>
</feature>
<evidence type="ECO:0000259" key="2">
    <source>
        <dbReference type="PROSITE" id="PS50146"/>
    </source>
</evidence>
<comment type="caution">
    <text evidence="3">The sequence shown here is derived from an EMBL/GenBank/DDBJ whole genome shotgun (WGS) entry which is preliminary data.</text>
</comment>
<name>A0ABR5ICP4_9ACTN</name>
<dbReference type="InterPro" id="IPR017438">
    <property type="entry name" value="ATP-NAD_kinase_N"/>
</dbReference>
<feature type="transmembrane region" description="Helical" evidence="1">
    <location>
        <begin position="12"/>
        <end position="30"/>
    </location>
</feature>
<dbReference type="RefSeq" id="WP_049698672.1">
    <property type="nucleotide sequence ID" value="NZ_LDTZ01000016.1"/>
</dbReference>
<keyword evidence="4" id="KW-1185">Reference proteome</keyword>
<keyword evidence="1" id="KW-0472">Membrane</keyword>
<keyword evidence="1" id="KW-1133">Transmembrane helix</keyword>
<evidence type="ECO:0000313" key="4">
    <source>
        <dbReference type="Proteomes" id="UP000037247"/>
    </source>
</evidence>
<protein>
    <submittedName>
        <fullName evidence="3">Diacylglycerol kinase</fullName>
    </submittedName>
</protein>
<feature type="transmembrane region" description="Helical" evidence="1">
    <location>
        <begin position="36"/>
        <end position="56"/>
    </location>
</feature>
<accession>A0ABR5ICP4</accession>